<protein>
    <submittedName>
        <fullName evidence="2">Uncharacterized protein</fullName>
    </submittedName>
</protein>
<dbReference type="Proteomes" id="UP000192247">
    <property type="component" value="Unassembled WGS sequence"/>
</dbReference>
<reference evidence="2 3" key="1">
    <citation type="journal article" date="2017" name="Gigascience">
        <title>Draft genome of the honey bee ectoparasitic mite, Tropilaelaps mercedesae, is shaped by the parasitic life history.</title>
        <authorList>
            <person name="Dong X."/>
            <person name="Armstrong S.D."/>
            <person name="Xia D."/>
            <person name="Makepeace B.L."/>
            <person name="Darby A.C."/>
            <person name="Kadowaki T."/>
        </authorList>
    </citation>
    <scope>NUCLEOTIDE SEQUENCE [LARGE SCALE GENOMIC DNA]</scope>
    <source>
        <strain evidence="2">Wuxi-XJTLU</strain>
    </source>
</reference>
<keyword evidence="1" id="KW-0732">Signal</keyword>
<evidence type="ECO:0000256" key="1">
    <source>
        <dbReference type="SAM" id="SignalP"/>
    </source>
</evidence>
<organism evidence="2 3">
    <name type="scientific">Tropilaelaps mercedesae</name>
    <dbReference type="NCBI Taxonomy" id="418985"/>
    <lineage>
        <taxon>Eukaryota</taxon>
        <taxon>Metazoa</taxon>
        <taxon>Ecdysozoa</taxon>
        <taxon>Arthropoda</taxon>
        <taxon>Chelicerata</taxon>
        <taxon>Arachnida</taxon>
        <taxon>Acari</taxon>
        <taxon>Parasitiformes</taxon>
        <taxon>Mesostigmata</taxon>
        <taxon>Gamasina</taxon>
        <taxon>Dermanyssoidea</taxon>
        <taxon>Laelapidae</taxon>
        <taxon>Tropilaelaps</taxon>
    </lineage>
</organism>
<dbReference type="AlphaFoldDB" id="A0A1V9XHY2"/>
<name>A0A1V9XHY2_9ACAR</name>
<comment type="caution">
    <text evidence="2">The sequence shown here is derived from an EMBL/GenBank/DDBJ whole genome shotgun (WGS) entry which is preliminary data.</text>
</comment>
<dbReference type="EMBL" id="MNPL01010472">
    <property type="protein sequence ID" value="OQR73109.1"/>
    <property type="molecule type" value="Genomic_DNA"/>
</dbReference>
<dbReference type="InParanoid" id="A0A1V9XHY2"/>
<feature type="signal peptide" evidence="1">
    <location>
        <begin position="1"/>
        <end position="16"/>
    </location>
</feature>
<gene>
    <name evidence="2" type="ORF">BIW11_03646</name>
</gene>
<accession>A0A1V9XHY2</accession>
<evidence type="ECO:0000313" key="3">
    <source>
        <dbReference type="Proteomes" id="UP000192247"/>
    </source>
</evidence>
<feature type="chain" id="PRO_5012190244" evidence="1">
    <location>
        <begin position="17"/>
        <end position="106"/>
    </location>
</feature>
<sequence>MRVVLGIIAVICLCSGERIIPQKLPNITRLCTKGAPTRNHPLLSWDETPDYIVNAAEIPAGMIFRGSTRFDRHKVLFYARHSNGHSNDARPARLHVRLHSMSLMDV</sequence>
<keyword evidence="3" id="KW-1185">Reference proteome</keyword>
<proteinExistence type="predicted"/>
<evidence type="ECO:0000313" key="2">
    <source>
        <dbReference type="EMBL" id="OQR73109.1"/>
    </source>
</evidence>